<dbReference type="Proteomes" id="UP001066276">
    <property type="component" value="Chromosome 6"/>
</dbReference>
<comment type="caution">
    <text evidence="2">The sequence shown here is derived from an EMBL/GenBank/DDBJ whole genome shotgun (WGS) entry which is preliminary data.</text>
</comment>
<accession>A0AAV7R0D8</accession>
<name>A0AAV7R0D8_PLEWA</name>
<gene>
    <name evidence="2" type="ORF">NDU88_012047</name>
</gene>
<dbReference type="AlphaFoldDB" id="A0AAV7R0D8"/>
<feature type="region of interest" description="Disordered" evidence="1">
    <location>
        <begin position="163"/>
        <end position="197"/>
    </location>
</feature>
<dbReference type="EMBL" id="JANPWB010000010">
    <property type="protein sequence ID" value="KAJ1145763.1"/>
    <property type="molecule type" value="Genomic_DNA"/>
</dbReference>
<evidence type="ECO:0000313" key="3">
    <source>
        <dbReference type="Proteomes" id="UP001066276"/>
    </source>
</evidence>
<protein>
    <submittedName>
        <fullName evidence="2">Uncharacterized protein</fullName>
    </submittedName>
</protein>
<sequence>MGIWPLTNTYTEPQSNSMSHPLIPNSQPCLTGTALILSAPQSYYHDRVTQCHSEEAQPRMLSGSNASDVETSVQPGPSQLWFRAGPTQTLFPPRLLKCVPFSLVLIIDVPVLWPLALYKKYTIVSDNYITHNLNREARNWMGIKMGSRKQVNLPVSALGAEGASHSLQKGARLKKDQGQNVQRRRISPQRHLPLKGN</sequence>
<proteinExistence type="predicted"/>
<reference evidence="2" key="1">
    <citation type="journal article" date="2022" name="bioRxiv">
        <title>Sequencing and chromosome-scale assembly of the giantPleurodeles waltlgenome.</title>
        <authorList>
            <person name="Brown T."/>
            <person name="Elewa A."/>
            <person name="Iarovenko S."/>
            <person name="Subramanian E."/>
            <person name="Araus A.J."/>
            <person name="Petzold A."/>
            <person name="Susuki M."/>
            <person name="Suzuki K.-i.T."/>
            <person name="Hayashi T."/>
            <person name="Toyoda A."/>
            <person name="Oliveira C."/>
            <person name="Osipova E."/>
            <person name="Leigh N.D."/>
            <person name="Simon A."/>
            <person name="Yun M.H."/>
        </authorList>
    </citation>
    <scope>NUCLEOTIDE SEQUENCE</scope>
    <source>
        <strain evidence="2">20211129_DDA</strain>
        <tissue evidence="2">Liver</tissue>
    </source>
</reference>
<keyword evidence="3" id="KW-1185">Reference proteome</keyword>
<evidence type="ECO:0000256" key="1">
    <source>
        <dbReference type="SAM" id="MobiDB-lite"/>
    </source>
</evidence>
<organism evidence="2 3">
    <name type="scientific">Pleurodeles waltl</name>
    <name type="common">Iberian ribbed newt</name>
    <dbReference type="NCBI Taxonomy" id="8319"/>
    <lineage>
        <taxon>Eukaryota</taxon>
        <taxon>Metazoa</taxon>
        <taxon>Chordata</taxon>
        <taxon>Craniata</taxon>
        <taxon>Vertebrata</taxon>
        <taxon>Euteleostomi</taxon>
        <taxon>Amphibia</taxon>
        <taxon>Batrachia</taxon>
        <taxon>Caudata</taxon>
        <taxon>Salamandroidea</taxon>
        <taxon>Salamandridae</taxon>
        <taxon>Pleurodelinae</taxon>
        <taxon>Pleurodeles</taxon>
    </lineage>
</organism>
<evidence type="ECO:0000313" key="2">
    <source>
        <dbReference type="EMBL" id="KAJ1145763.1"/>
    </source>
</evidence>